<evidence type="ECO:0000313" key="2">
    <source>
        <dbReference type="Proteomes" id="UP001500064"/>
    </source>
</evidence>
<evidence type="ECO:0000313" key="1">
    <source>
        <dbReference type="EMBL" id="GAA1644301.1"/>
    </source>
</evidence>
<dbReference type="Proteomes" id="UP001500064">
    <property type="component" value="Unassembled WGS sequence"/>
</dbReference>
<keyword evidence="2" id="KW-1185">Reference proteome</keyword>
<dbReference type="EMBL" id="BAAAMU010000033">
    <property type="protein sequence ID" value="GAA1644301.1"/>
    <property type="molecule type" value="Genomic_DNA"/>
</dbReference>
<protein>
    <submittedName>
        <fullName evidence="1">Uncharacterized protein</fullName>
    </submittedName>
</protein>
<name>A0ABN2FFH4_9ACTN</name>
<sequence length="53" mass="5957">MIGRTPELLADIRRAKEGGERRWPPGSAPAWPGSWPGRTCYRHLYRDPPGRAG</sequence>
<accession>A0ABN2FFH4</accession>
<proteinExistence type="predicted"/>
<organism evidence="1 2">
    <name type="scientific">Nonomuraea maheshkhaliensis</name>
    <dbReference type="NCBI Taxonomy" id="419590"/>
    <lineage>
        <taxon>Bacteria</taxon>
        <taxon>Bacillati</taxon>
        <taxon>Actinomycetota</taxon>
        <taxon>Actinomycetes</taxon>
        <taxon>Streptosporangiales</taxon>
        <taxon>Streptosporangiaceae</taxon>
        <taxon>Nonomuraea</taxon>
    </lineage>
</organism>
<gene>
    <name evidence="1" type="ORF">GCM10009733_046770</name>
</gene>
<reference evidence="1 2" key="1">
    <citation type="journal article" date="2019" name="Int. J. Syst. Evol. Microbiol.">
        <title>The Global Catalogue of Microorganisms (GCM) 10K type strain sequencing project: providing services to taxonomists for standard genome sequencing and annotation.</title>
        <authorList>
            <consortium name="The Broad Institute Genomics Platform"/>
            <consortium name="The Broad Institute Genome Sequencing Center for Infectious Disease"/>
            <person name="Wu L."/>
            <person name="Ma J."/>
        </authorList>
    </citation>
    <scope>NUCLEOTIDE SEQUENCE [LARGE SCALE GENOMIC DNA]</scope>
    <source>
        <strain evidence="1 2">JCM 13929</strain>
    </source>
</reference>
<comment type="caution">
    <text evidence="1">The sequence shown here is derived from an EMBL/GenBank/DDBJ whole genome shotgun (WGS) entry which is preliminary data.</text>
</comment>